<dbReference type="EMBL" id="JH636049">
    <property type="protein sequence ID" value="EID54073.1"/>
    <property type="molecule type" value="Genomic_DNA"/>
</dbReference>
<feature type="transmembrane region" description="Helical" evidence="8">
    <location>
        <begin position="54"/>
        <end position="78"/>
    </location>
</feature>
<feature type="transmembrane region" description="Helical" evidence="8">
    <location>
        <begin position="233"/>
        <end position="258"/>
    </location>
</feature>
<protein>
    <submittedName>
        <fullName evidence="9">ABC-type Fe3+-siderophore transport system, permease component</fullName>
    </submittedName>
</protein>
<dbReference type="SUPFAM" id="SSF81345">
    <property type="entry name" value="ABC transporter involved in vitamin B12 uptake, BtuC"/>
    <property type="match status" value="1"/>
</dbReference>
<reference evidence="9 10" key="1">
    <citation type="submission" date="2012-01" db="EMBL/GenBank/DDBJ databases">
        <title>Improved High-Quality Draft sequence of Saccharomonospora xinjiangensis XJ-54.</title>
        <authorList>
            <consortium name="US DOE Joint Genome Institute"/>
            <person name="Lucas S."/>
            <person name="Han J."/>
            <person name="Lapidus A."/>
            <person name="Cheng J.-F."/>
            <person name="Goodwin L."/>
            <person name="Pitluck S."/>
            <person name="Peters L."/>
            <person name="Mikhailova N."/>
            <person name="Teshima H."/>
            <person name="Detter J.C."/>
            <person name="Han C."/>
            <person name="Tapia R."/>
            <person name="Land M."/>
            <person name="Hauser L."/>
            <person name="Kyrpides N."/>
            <person name="Ivanova N."/>
            <person name="Pagani I."/>
            <person name="Brambilla E.-M."/>
            <person name="Klenk H.-P."/>
            <person name="Woyke T."/>
        </authorList>
    </citation>
    <scope>NUCLEOTIDE SEQUENCE [LARGE SCALE GENOMIC DNA]</scope>
    <source>
        <strain evidence="9 10">XJ-54</strain>
    </source>
</reference>
<sequence length="336" mass="33283">MKARSLVVFGVLAGLLPVAAMVQLATGTSGADSLAVLAGGGDDLMRGIVLELRLPRVLVAIGAGACLGVAGCVLQAVLRNPLASPEVTGIGSGAVLGAVAATVFGAGGEHGPSALLVWAIAGGIAGGGLLWLVTAHSARDEGRLVVVGVLVSAVLSGAALVLLTARPQLAGAITQWLIGSLTGRGWEHWHLLWPWVIGVLVAAVAIAGVLDILSVGAEHATVVGVAVRPWQGVAVLVAVVSASVAIATVGALAFVGLLAPHGARYLVGTSHRTTIPASALLGAITVSAADTVATRVTAWVAGSERQFGLPAGAITAVLGAVVLIRVARRVTTSKGQ</sequence>
<feature type="transmembrane region" description="Helical" evidence="8">
    <location>
        <begin position="144"/>
        <end position="163"/>
    </location>
</feature>
<keyword evidence="6 8" id="KW-1133">Transmembrane helix</keyword>
<name>I0V1S0_9PSEU</name>
<dbReference type="GO" id="GO:0005886">
    <property type="term" value="C:plasma membrane"/>
    <property type="evidence" value="ECO:0007669"/>
    <property type="project" value="UniProtKB-SubCell"/>
</dbReference>
<dbReference type="InterPro" id="IPR037294">
    <property type="entry name" value="ABC_BtuC-like"/>
</dbReference>
<dbReference type="RefSeq" id="WP_006238222.1">
    <property type="nucleotide sequence ID" value="NZ_JH636049.1"/>
</dbReference>
<evidence type="ECO:0000313" key="9">
    <source>
        <dbReference type="EMBL" id="EID54073.1"/>
    </source>
</evidence>
<dbReference type="HOGENOM" id="CLU_013016_1_1_11"/>
<organism evidence="9 10">
    <name type="scientific">Saccharomonospora xinjiangensis XJ-54</name>
    <dbReference type="NCBI Taxonomy" id="882086"/>
    <lineage>
        <taxon>Bacteria</taxon>
        <taxon>Bacillati</taxon>
        <taxon>Actinomycetota</taxon>
        <taxon>Actinomycetes</taxon>
        <taxon>Pseudonocardiales</taxon>
        <taxon>Pseudonocardiaceae</taxon>
        <taxon>Saccharomonospora</taxon>
    </lineage>
</organism>
<evidence type="ECO:0000256" key="7">
    <source>
        <dbReference type="ARBA" id="ARBA00023136"/>
    </source>
</evidence>
<dbReference type="Proteomes" id="UP000004691">
    <property type="component" value="Unassembled WGS sequence"/>
</dbReference>
<dbReference type="eggNOG" id="COG0609">
    <property type="taxonomic scope" value="Bacteria"/>
</dbReference>
<dbReference type="Gene3D" id="1.10.3470.10">
    <property type="entry name" value="ABC transporter involved in vitamin B12 uptake, BtuC"/>
    <property type="match status" value="1"/>
</dbReference>
<feature type="transmembrane region" description="Helical" evidence="8">
    <location>
        <begin position="307"/>
        <end position="327"/>
    </location>
</feature>
<evidence type="ECO:0000256" key="5">
    <source>
        <dbReference type="ARBA" id="ARBA00022692"/>
    </source>
</evidence>
<evidence type="ECO:0000256" key="1">
    <source>
        <dbReference type="ARBA" id="ARBA00004651"/>
    </source>
</evidence>
<dbReference type="GO" id="GO:0022857">
    <property type="term" value="F:transmembrane transporter activity"/>
    <property type="evidence" value="ECO:0007669"/>
    <property type="project" value="InterPro"/>
</dbReference>
<dbReference type="STRING" id="882086.SacxiDRAFT_1832"/>
<dbReference type="CDD" id="cd06550">
    <property type="entry name" value="TM_ABC_iron-siderophores_like"/>
    <property type="match status" value="1"/>
</dbReference>
<dbReference type="PANTHER" id="PTHR30472">
    <property type="entry name" value="FERRIC ENTEROBACTIN TRANSPORT SYSTEM PERMEASE PROTEIN"/>
    <property type="match status" value="1"/>
</dbReference>
<feature type="transmembrane region" description="Helical" evidence="8">
    <location>
        <begin position="193"/>
        <end position="213"/>
    </location>
</feature>
<evidence type="ECO:0000256" key="2">
    <source>
        <dbReference type="ARBA" id="ARBA00007935"/>
    </source>
</evidence>
<feature type="transmembrane region" description="Helical" evidence="8">
    <location>
        <begin position="90"/>
        <end position="108"/>
    </location>
</feature>
<dbReference type="InterPro" id="IPR000522">
    <property type="entry name" value="ABC_transptr_permease_BtuC"/>
</dbReference>
<dbReference type="AlphaFoldDB" id="I0V1S0"/>
<evidence type="ECO:0000256" key="8">
    <source>
        <dbReference type="SAM" id="Phobius"/>
    </source>
</evidence>
<gene>
    <name evidence="9" type="ORF">SacxiDRAFT_1832</name>
</gene>
<keyword evidence="3" id="KW-0813">Transport</keyword>
<accession>I0V1S0</accession>
<proteinExistence type="inferred from homology"/>
<keyword evidence="10" id="KW-1185">Reference proteome</keyword>
<keyword evidence="7 8" id="KW-0472">Membrane</keyword>
<evidence type="ECO:0000256" key="6">
    <source>
        <dbReference type="ARBA" id="ARBA00022989"/>
    </source>
</evidence>
<comment type="similarity">
    <text evidence="2">Belongs to the binding-protein-dependent transport system permease family. FecCD subfamily.</text>
</comment>
<keyword evidence="4" id="KW-1003">Cell membrane</keyword>
<dbReference type="GO" id="GO:0033214">
    <property type="term" value="P:siderophore-iron import into cell"/>
    <property type="evidence" value="ECO:0007669"/>
    <property type="project" value="TreeGrafter"/>
</dbReference>
<dbReference type="OrthoDB" id="3389093at2"/>
<evidence type="ECO:0000256" key="3">
    <source>
        <dbReference type="ARBA" id="ARBA00022448"/>
    </source>
</evidence>
<dbReference type="Pfam" id="PF01032">
    <property type="entry name" value="FecCD"/>
    <property type="match status" value="1"/>
</dbReference>
<keyword evidence="5 8" id="KW-0812">Transmembrane</keyword>
<feature type="transmembrane region" description="Helical" evidence="8">
    <location>
        <begin position="114"/>
        <end position="132"/>
    </location>
</feature>
<dbReference type="PANTHER" id="PTHR30472:SF25">
    <property type="entry name" value="ABC TRANSPORTER PERMEASE PROTEIN MJ0876-RELATED"/>
    <property type="match status" value="1"/>
</dbReference>
<evidence type="ECO:0000256" key="4">
    <source>
        <dbReference type="ARBA" id="ARBA00022475"/>
    </source>
</evidence>
<comment type="subcellular location">
    <subcellularLocation>
        <location evidence="1">Cell membrane</location>
        <topology evidence="1">Multi-pass membrane protein</topology>
    </subcellularLocation>
</comment>
<evidence type="ECO:0000313" key="10">
    <source>
        <dbReference type="Proteomes" id="UP000004691"/>
    </source>
</evidence>